<organism evidence="3 4">
    <name type="scientific">Pseudomonas kitaguniensis</name>
    <dbReference type="NCBI Taxonomy" id="2607908"/>
    <lineage>
        <taxon>Bacteria</taxon>
        <taxon>Pseudomonadati</taxon>
        <taxon>Pseudomonadota</taxon>
        <taxon>Gammaproteobacteria</taxon>
        <taxon>Pseudomonadales</taxon>
        <taxon>Pseudomonadaceae</taxon>
        <taxon>Pseudomonas</taxon>
    </lineage>
</organism>
<feature type="chain" id="PRO_5045551737" evidence="1">
    <location>
        <begin position="21"/>
        <end position="135"/>
    </location>
</feature>
<accession>A0A5N7KNU9</accession>
<keyword evidence="4" id="KW-1185">Reference proteome</keyword>
<evidence type="ECO:0000313" key="4">
    <source>
        <dbReference type="Proteomes" id="UP000326112"/>
    </source>
</evidence>
<gene>
    <name evidence="3" type="ORF">F0169_17440</name>
</gene>
<dbReference type="Proteomes" id="UP000326112">
    <property type="component" value="Unassembled WGS sequence"/>
</dbReference>
<comment type="caution">
    <text evidence="3">The sequence shown here is derived from an EMBL/GenBank/DDBJ whole genome shotgun (WGS) entry which is preliminary data.</text>
</comment>
<dbReference type="EMBL" id="VUAZ01000104">
    <property type="protein sequence ID" value="MPR03700.1"/>
    <property type="molecule type" value="Genomic_DNA"/>
</dbReference>
<reference evidence="3 4" key="2">
    <citation type="journal article" date="2023" name="Plant Pathol.">
        <title>Dismantling and reorganizing Pseudomonas marginalis sensu#lato.</title>
        <authorList>
            <person name="Sawada H."/>
            <person name="Fujikawa T."/>
            <person name="Satou M."/>
        </authorList>
    </citation>
    <scope>NUCLEOTIDE SEQUENCE [LARGE SCALE GENOMIC DNA]</scope>
    <source>
        <strain evidence="3 4">MAFF 212408</strain>
    </source>
</reference>
<dbReference type="Pfam" id="PF07007">
    <property type="entry name" value="LprI"/>
    <property type="match status" value="1"/>
</dbReference>
<dbReference type="RefSeq" id="WP_152747182.1">
    <property type="nucleotide sequence ID" value="NZ_VUAZ01000104.1"/>
</dbReference>
<dbReference type="Gene3D" id="1.20.1270.180">
    <property type="match status" value="1"/>
</dbReference>
<feature type="domain" description="Lysozyme inhibitor LprI-like N-terminal" evidence="2">
    <location>
        <begin position="35"/>
        <end position="130"/>
    </location>
</feature>
<sequence>MNNLFVVVLLMVGLSSFAVADASKEAAPCANLSFTQEMLECSTSEKVKSDTALNNEYRKLRDRTAEQYKLDPTSRDIIQKRILTSQRNWIGLRDTNCELEANDIEVGVIAYEISINLCVAKMSTERAEYLKLLIP</sequence>
<name>A0A5N7KNU9_9PSED</name>
<feature type="signal peptide" evidence="1">
    <location>
        <begin position="1"/>
        <end position="20"/>
    </location>
</feature>
<evidence type="ECO:0000313" key="3">
    <source>
        <dbReference type="EMBL" id="MPR03700.1"/>
    </source>
</evidence>
<evidence type="ECO:0000259" key="2">
    <source>
        <dbReference type="Pfam" id="PF07007"/>
    </source>
</evidence>
<dbReference type="InterPro" id="IPR009739">
    <property type="entry name" value="LprI-like_N"/>
</dbReference>
<evidence type="ECO:0000256" key="1">
    <source>
        <dbReference type="SAM" id="SignalP"/>
    </source>
</evidence>
<reference evidence="3 4" key="1">
    <citation type="journal article" date="2020" name="Int. J. Syst. Evol. Microbiol.">
        <title>Pseudomonas kitaguniensis sp. nov., a pathogen causing bacterial rot of Welsh onion in Japan.</title>
        <authorList>
            <person name="Sawada H."/>
            <person name="Fujikawa T."/>
            <person name="Nishiwaki Y."/>
            <person name="Horita H."/>
        </authorList>
    </citation>
    <scope>NUCLEOTIDE SEQUENCE [LARGE SCALE GENOMIC DNA]</scope>
    <source>
        <strain evidence="3 4">MAFF 212408</strain>
    </source>
</reference>
<proteinExistence type="predicted"/>
<protein>
    <submittedName>
        <fullName evidence="3">DUF1311 domain-containing protein</fullName>
    </submittedName>
</protein>
<keyword evidence="1" id="KW-0732">Signal</keyword>